<dbReference type="FunFam" id="3.30.70.1820:FF:000002">
    <property type="entry name" value="LINE-1 retrotransposable element ORF1 protein"/>
    <property type="match status" value="1"/>
</dbReference>
<dbReference type="Ensembl" id="ENSECAT00000136528.1">
    <property type="protein sequence ID" value="ENSECAP00000058058.1"/>
    <property type="gene ID" value="ENSECAG00000058754.1"/>
</dbReference>
<feature type="domain" description="L1 transposable element RRM" evidence="2">
    <location>
        <begin position="59"/>
        <end position="153"/>
    </location>
</feature>
<proteinExistence type="inferred from homology"/>
<name>A0A9L0R1U9_HORSE</name>
<dbReference type="GeneTree" id="ENSGT01050000244818"/>
<dbReference type="GO" id="GO:0032197">
    <property type="term" value="P:retrotransposition"/>
    <property type="evidence" value="ECO:0000318"/>
    <property type="project" value="GO_Central"/>
</dbReference>
<reference evidence="3" key="2">
    <citation type="submission" date="2025-08" db="UniProtKB">
        <authorList>
            <consortium name="Ensembl"/>
        </authorList>
    </citation>
    <scope>IDENTIFICATION</scope>
    <source>
        <strain evidence="3">Thoroughbred</strain>
    </source>
</reference>
<evidence type="ECO:0000256" key="1">
    <source>
        <dbReference type="ARBA" id="ARBA00061640"/>
    </source>
</evidence>
<evidence type="ECO:0000313" key="4">
    <source>
        <dbReference type="Proteomes" id="UP000002281"/>
    </source>
</evidence>
<dbReference type="PANTHER" id="PTHR11505">
    <property type="entry name" value="L1 TRANSPOSABLE ELEMENT-RELATED"/>
    <property type="match status" value="1"/>
</dbReference>
<dbReference type="GO" id="GO:0003727">
    <property type="term" value="F:single-stranded RNA binding"/>
    <property type="evidence" value="ECO:0000318"/>
    <property type="project" value="GO_Central"/>
</dbReference>
<protein>
    <recommendedName>
        <fullName evidence="2">L1 transposable element RRM domain-containing protein</fullName>
    </recommendedName>
</protein>
<reference evidence="3" key="3">
    <citation type="submission" date="2025-09" db="UniProtKB">
        <authorList>
            <consortium name="Ensembl"/>
        </authorList>
    </citation>
    <scope>IDENTIFICATION</scope>
    <source>
        <strain evidence="3">Thoroughbred</strain>
    </source>
</reference>
<dbReference type="InterPro" id="IPR043636">
    <property type="entry name" value="L1_RRM_dom"/>
</dbReference>
<accession>A0A9L0R1U9</accession>
<dbReference type="InterPro" id="IPR004244">
    <property type="entry name" value="Transposase_22"/>
</dbReference>
<evidence type="ECO:0000313" key="3">
    <source>
        <dbReference type="Ensembl" id="ENSECAP00000058058.1"/>
    </source>
</evidence>
<sequence length="159" mass="18222">MRLENNVESIKSKAYVMEDRISKLEDRNIEVLQVEEERELRFLKSEEILQEISASIRKSNIRIIGIREGEEMEKGAECLFKGIIAENFPNLGKELDLQVNETNGTLNFINAKRPSPWPIILKMAKVNDKGKILRAAKQKKITYKGTSIRLSVDFLAETS</sequence>
<dbReference type="Gene3D" id="3.30.70.1820">
    <property type="entry name" value="L1 transposable element, RRM domain"/>
    <property type="match status" value="1"/>
</dbReference>
<dbReference type="Pfam" id="PF02994">
    <property type="entry name" value="Transposase_22"/>
    <property type="match status" value="1"/>
</dbReference>
<dbReference type="GO" id="GO:1990904">
    <property type="term" value="C:ribonucleoprotein complex"/>
    <property type="evidence" value="ECO:0000318"/>
    <property type="project" value="GO_Central"/>
</dbReference>
<keyword evidence="4" id="KW-1185">Reference proteome</keyword>
<organism evidence="3 4">
    <name type="scientific">Equus caballus</name>
    <name type="common">Horse</name>
    <dbReference type="NCBI Taxonomy" id="9796"/>
    <lineage>
        <taxon>Eukaryota</taxon>
        <taxon>Metazoa</taxon>
        <taxon>Chordata</taxon>
        <taxon>Craniata</taxon>
        <taxon>Vertebrata</taxon>
        <taxon>Euteleostomi</taxon>
        <taxon>Mammalia</taxon>
        <taxon>Eutheria</taxon>
        <taxon>Laurasiatheria</taxon>
        <taxon>Perissodactyla</taxon>
        <taxon>Equidae</taxon>
        <taxon>Equus</taxon>
    </lineage>
</organism>
<dbReference type="Proteomes" id="UP000002281">
    <property type="component" value="Chromosome 1"/>
</dbReference>
<reference evidence="3 4" key="1">
    <citation type="journal article" date="2009" name="Science">
        <title>Genome sequence, comparative analysis, and population genetics of the domestic horse.</title>
        <authorList>
            <consortium name="Broad Institute Genome Sequencing Platform"/>
            <consortium name="Broad Institute Whole Genome Assembly Team"/>
            <person name="Wade C.M."/>
            <person name="Giulotto E."/>
            <person name="Sigurdsson S."/>
            <person name="Zoli M."/>
            <person name="Gnerre S."/>
            <person name="Imsland F."/>
            <person name="Lear T.L."/>
            <person name="Adelson D.L."/>
            <person name="Bailey E."/>
            <person name="Bellone R.R."/>
            <person name="Bloecker H."/>
            <person name="Distl O."/>
            <person name="Edgar R.C."/>
            <person name="Garber M."/>
            <person name="Leeb T."/>
            <person name="Mauceli E."/>
            <person name="MacLeod J.N."/>
            <person name="Penedo M.C.T."/>
            <person name="Raison J.M."/>
            <person name="Sharpe T."/>
            <person name="Vogel J."/>
            <person name="Andersson L."/>
            <person name="Antczak D.F."/>
            <person name="Biagi T."/>
            <person name="Binns M.M."/>
            <person name="Chowdhary B.P."/>
            <person name="Coleman S.J."/>
            <person name="Della Valle G."/>
            <person name="Fryc S."/>
            <person name="Guerin G."/>
            <person name="Hasegawa T."/>
            <person name="Hill E.W."/>
            <person name="Jurka J."/>
            <person name="Kiialainen A."/>
            <person name="Lindgren G."/>
            <person name="Liu J."/>
            <person name="Magnani E."/>
            <person name="Mickelson J.R."/>
            <person name="Murray J."/>
            <person name="Nergadze S.G."/>
            <person name="Onofrio R."/>
            <person name="Pedroni S."/>
            <person name="Piras M.F."/>
            <person name="Raudsepp T."/>
            <person name="Rocchi M."/>
            <person name="Roeed K.H."/>
            <person name="Ryder O.A."/>
            <person name="Searle S."/>
            <person name="Skow L."/>
            <person name="Swinburne J.E."/>
            <person name="Syvaenen A.C."/>
            <person name="Tozaki T."/>
            <person name="Valberg S.J."/>
            <person name="Vaudin M."/>
            <person name="White J.R."/>
            <person name="Zody M.C."/>
            <person name="Lander E.S."/>
            <person name="Lindblad-Toh K."/>
        </authorList>
    </citation>
    <scope>NUCLEOTIDE SEQUENCE [LARGE SCALE GENOMIC DNA]</scope>
    <source>
        <strain evidence="3 4">Thoroughbred</strain>
    </source>
</reference>
<dbReference type="Gene3D" id="1.20.5.390">
    <property type="entry name" value="L1 transposable element, trimerization domain"/>
    <property type="match status" value="1"/>
</dbReference>
<evidence type="ECO:0000259" key="2">
    <source>
        <dbReference type="Pfam" id="PF02994"/>
    </source>
</evidence>
<dbReference type="AlphaFoldDB" id="A0A9L0R1U9"/>
<comment type="similarity">
    <text evidence="1">Belongs to the transposase 22 family.</text>
</comment>